<dbReference type="RefSeq" id="XP_018008004.1">
    <property type="nucleotide sequence ID" value="XM_018152515.2"/>
</dbReference>
<dbReference type="GO" id="GO:0005509">
    <property type="term" value="F:calcium ion binding"/>
    <property type="evidence" value="ECO:0007669"/>
    <property type="project" value="InterPro"/>
</dbReference>
<gene>
    <name evidence="7" type="primary">LOC108665723</name>
</gene>
<dbReference type="Proteomes" id="UP000694843">
    <property type="component" value="Unplaced"/>
</dbReference>
<dbReference type="PANTHER" id="PTHR23055">
    <property type="entry name" value="CALCIUM BINDING PROTEINS"/>
    <property type="match status" value="1"/>
</dbReference>
<evidence type="ECO:0000313" key="7">
    <source>
        <dbReference type="RefSeq" id="XP_018008004.1"/>
    </source>
</evidence>
<feature type="compositionally biased region" description="Gly residues" evidence="4">
    <location>
        <begin position="1"/>
        <end position="24"/>
    </location>
</feature>
<keyword evidence="2" id="KW-0677">Repeat</keyword>
<evidence type="ECO:0000256" key="4">
    <source>
        <dbReference type="SAM" id="MobiDB-lite"/>
    </source>
</evidence>
<feature type="region of interest" description="Disordered" evidence="4">
    <location>
        <begin position="118"/>
        <end position="149"/>
    </location>
</feature>
<dbReference type="AlphaFoldDB" id="A0A8B7N432"/>
<evidence type="ECO:0000259" key="5">
    <source>
        <dbReference type="PROSITE" id="PS50222"/>
    </source>
</evidence>
<protein>
    <submittedName>
        <fullName evidence="7">Uncharacterized protein LOC108665723</fullName>
    </submittedName>
</protein>
<dbReference type="KEGG" id="hazt:108665723"/>
<sequence length="449" mass="48335">MYGMVGSGSGNGATGSGSGSGGVGESRNSSTRSRRSLRDQQARRSLRNYRQQSLLCLHERASVRRGLGETCGGGAVEVNGNEGDNAFSAASARSGSKVLSTVSGSSEEISAVSVSCTAGGAGSGCSGSGGSGFTRSTNRPGRQFHRGGSMDLAYTAGGTNPGIFRTNSKVMSVSVIGKRDMNCTNTPVPEIKDTKVGRLARLKSTLSQGILKTETDTSGGKDAVDEVKEEWAVSGDVSPTHDIYCCSATAVPPGKSAAHFSYCCGVRYYHRNGNCEANSAPSSPGHHHYHHYEHSHHHLASLCRRLLRIIKEAWTGVKFGSGIEMEEMEQERRYRPEPLTRLCRDTRFSKSQIQRLYRSFKEFCPTGVVTEEAFREMYSQIFPRGAISSLYATFVFSTLDPQQEGVVSFEALDSNQDGVITVDEFVEGCTRNANIINNLDTVAQSLTTH</sequence>
<feature type="compositionally biased region" description="Gly residues" evidence="4">
    <location>
        <begin position="119"/>
        <end position="132"/>
    </location>
</feature>
<accession>A0A8B7N432</accession>
<dbReference type="InterPro" id="IPR018247">
    <property type="entry name" value="EF_Hand_1_Ca_BS"/>
</dbReference>
<keyword evidence="3" id="KW-0106">Calcium</keyword>
<dbReference type="PANTHER" id="PTHR23055:SF167">
    <property type="entry name" value="EF-HAND DOMAIN-CONTAINING PROTEIN"/>
    <property type="match status" value="1"/>
</dbReference>
<evidence type="ECO:0000256" key="1">
    <source>
        <dbReference type="ARBA" id="ARBA00022723"/>
    </source>
</evidence>
<evidence type="ECO:0000256" key="2">
    <source>
        <dbReference type="ARBA" id="ARBA00022737"/>
    </source>
</evidence>
<dbReference type="GeneID" id="108665723"/>
<dbReference type="Gene3D" id="1.10.238.10">
    <property type="entry name" value="EF-hand"/>
    <property type="match status" value="1"/>
</dbReference>
<keyword evidence="1" id="KW-0479">Metal-binding</keyword>
<organism evidence="6 7">
    <name type="scientific">Hyalella azteca</name>
    <name type="common">Amphipod</name>
    <dbReference type="NCBI Taxonomy" id="294128"/>
    <lineage>
        <taxon>Eukaryota</taxon>
        <taxon>Metazoa</taxon>
        <taxon>Ecdysozoa</taxon>
        <taxon>Arthropoda</taxon>
        <taxon>Crustacea</taxon>
        <taxon>Multicrustacea</taxon>
        <taxon>Malacostraca</taxon>
        <taxon>Eumalacostraca</taxon>
        <taxon>Peracarida</taxon>
        <taxon>Amphipoda</taxon>
        <taxon>Senticaudata</taxon>
        <taxon>Talitrida</taxon>
        <taxon>Talitroidea</taxon>
        <taxon>Hyalellidae</taxon>
        <taxon>Hyalella</taxon>
    </lineage>
</organism>
<keyword evidence="6" id="KW-1185">Reference proteome</keyword>
<proteinExistence type="predicted"/>
<dbReference type="InterPro" id="IPR002048">
    <property type="entry name" value="EF_hand_dom"/>
</dbReference>
<dbReference type="OrthoDB" id="191686at2759"/>
<name>A0A8B7N432_HYAAZ</name>
<dbReference type="SUPFAM" id="SSF47473">
    <property type="entry name" value="EF-hand"/>
    <property type="match status" value="1"/>
</dbReference>
<evidence type="ECO:0000313" key="6">
    <source>
        <dbReference type="Proteomes" id="UP000694843"/>
    </source>
</evidence>
<feature type="region of interest" description="Disordered" evidence="4">
    <location>
        <begin position="1"/>
        <end position="45"/>
    </location>
</feature>
<dbReference type="PROSITE" id="PS00018">
    <property type="entry name" value="EF_HAND_1"/>
    <property type="match status" value="1"/>
</dbReference>
<dbReference type="InterPro" id="IPR028846">
    <property type="entry name" value="Recoverin"/>
</dbReference>
<evidence type="ECO:0000256" key="3">
    <source>
        <dbReference type="ARBA" id="ARBA00022837"/>
    </source>
</evidence>
<dbReference type="InterPro" id="IPR011992">
    <property type="entry name" value="EF-hand-dom_pair"/>
</dbReference>
<reference evidence="7" key="1">
    <citation type="submission" date="2025-08" db="UniProtKB">
        <authorList>
            <consortium name="RefSeq"/>
        </authorList>
    </citation>
    <scope>IDENTIFICATION</scope>
    <source>
        <tissue evidence="7">Whole organism</tissue>
    </source>
</reference>
<feature type="domain" description="EF-hand" evidence="5">
    <location>
        <begin position="400"/>
        <end position="435"/>
    </location>
</feature>
<dbReference type="PROSITE" id="PS50222">
    <property type="entry name" value="EF_HAND_2"/>
    <property type="match status" value="1"/>
</dbReference>